<reference evidence="2" key="2">
    <citation type="journal article" date="2015" name="Data Brief">
        <title>Shoot transcriptome of the giant reed, Arundo donax.</title>
        <authorList>
            <person name="Barrero R.A."/>
            <person name="Guerrero F.D."/>
            <person name="Moolhuijzen P."/>
            <person name="Goolsby J.A."/>
            <person name="Tidwell J."/>
            <person name="Bellgard S.E."/>
            <person name="Bellgard M.I."/>
        </authorList>
    </citation>
    <scope>NUCLEOTIDE SEQUENCE</scope>
    <source>
        <tissue evidence="2">Shoot tissue taken approximately 20 cm above the soil surface</tissue>
    </source>
</reference>
<organism evidence="2">
    <name type="scientific">Arundo donax</name>
    <name type="common">Giant reed</name>
    <name type="synonym">Donax arundinaceus</name>
    <dbReference type="NCBI Taxonomy" id="35708"/>
    <lineage>
        <taxon>Eukaryota</taxon>
        <taxon>Viridiplantae</taxon>
        <taxon>Streptophyta</taxon>
        <taxon>Embryophyta</taxon>
        <taxon>Tracheophyta</taxon>
        <taxon>Spermatophyta</taxon>
        <taxon>Magnoliopsida</taxon>
        <taxon>Liliopsida</taxon>
        <taxon>Poales</taxon>
        <taxon>Poaceae</taxon>
        <taxon>PACMAD clade</taxon>
        <taxon>Arundinoideae</taxon>
        <taxon>Arundineae</taxon>
        <taxon>Arundo</taxon>
    </lineage>
</organism>
<dbReference type="InterPro" id="IPR009943">
    <property type="entry name" value="DUF1475"/>
</dbReference>
<keyword evidence="1" id="KW-1133">Transmembrane helix</keyword>
<dbReference type="PANTHER" id="PTHR36318">
    <property type="entry name" value="OS06G0581300 PROTEIN"/>
    <property type="match status" value="1"/>
</dbReference>
<dbReference type="Pfam" id="PF07343">
    <property type="entry name" value="DUF1475"/>
    <property type="match status" value="1"/>
</dbReference>
<dbReference type="PROSITE" id="PS51257">
    <property type="entry name" value="PROKAR_LIPOPROTEIN"/>
    <property type="match status" value="1"/>
</dbReference>
<feature type="transmembrane region" description="Helical" evidence="1">
    <location>
        <begin position="63"/>
        <end position="85"/>
    </location>
</feature>
<proteinExistence type="predicted"/>
<name>A0A0A9H7E1_ARUDO</name>
<keyword evidence="1" id="KW-0472">Membrane</keyword>
<evidence type="ECO:0000313" key="2">
    <source>
        <dbReference type="EMBL" id="JAE31719.1"/>
    </source>
</evidence>
<dbReference type="AlphaFoldDB" id="A0A0A9H7E1"/>
<accession>A0A0A9H7E1</accession>
<dbReference type="PANTHER" id="PTHR36318:SF3">
    <property type="entry name" value="OS06G0581300 PROTEIN"/>
    <property type="match status" value="1"/>
</dbReference>
<protein>
    <submittedName>
        <fullName evidence="2">Uncharacterized protein</fullName>
    </submittedName>
</protein>
<dbReference type="EMBL" id="GBRH01166177">
    <property type="protein sequence ID" value="JAE31719.1"/>
    <property type="molecule type" value="Transcribed_RNA"/>
</dbReference>
<sequence length="175" mass="19068">MSFIDLRLPTFFLTFYLFSAAACAYIVKKLFEVTPTGPSQGPLDLLLLREGNLSQRRCSSCVIIGRIIFSILGIFMAAVVTYTVITDGLPFRKELLTPSAGRHEGQSKAASPVYSPCRINAPGYPFSPSLARSNPRTAARQRDLVVLPTRNAVLQTGPNIQSTHLSNTSSSHHTA</sequence>
<reference evidence="2" key="1">
    <citation type="submission" date="2014-09" db="EMBL/GenBank/DDBJ databases">
        <authorList>
            <person name="Magalhaes I.L.F."/>
            <person name="Oliveira U."/>
            <person name="Santos F.R."/>
            <person name="Vidigal T.H.D.A."/>
            <person name="Brescovit A.D."/>
            <person name="Santos A.J."/>
        </authorList>
    </citation>
    <scope>NUCLEOTIDE SEQUENCE</scope>
    <source>
        <tissue evidence="2">Shoot tissue taken approximately 20 cm above the soil surface</tissue>
    </source>
</reference>
<evidence type="ECO:0000256" key="1">
    <source>
        <dbReference type="SAM" id="Phobius"/>
    </source>
</evidence>
<keyword evidence="1" id="KW-0812">Transmembrane</keyword>